<keyword evidence="3" id="KW-0732">Signal</keyword>
<evidence type="ECO:0000256" key="5">
    <source>
        <dbReference type="ARBA" id="ARBA00023235"/>
    </source>
</evidence>
<evidence type="ECO:0000256" key="6">
    <source>
        <dbReference type="PROSITE-ProRule" id="PRU00278"/>
    </source>
</evidence>
<accession>A0A367RW59</accession>
<dbReference type="GO" id="GO:0003755">
    <property type="term" value="F:peptidyl-prolyl cis-trans isomerase activity"/>
    <property type="evidence" value="ECO:0007669"/>
    <property type="project" value="UniProtKB-KW"/>
</dbReference>
<sequence length="262" mass="30085">MEKYLTILSKDILEQVKLSCQIPTVVDAIATRKIIKAAANQVGIQTEAEELQQAANSLRQANKLLKAEDTWEWLEKHHLSLDDFEELAYTKLLSKKLAIHLFGNEVERIFYEHQLDYTGAVIYQVILDDKDLALELFYALQEGEITFQELARQYIQETEIRRAGGYLGIQRRAEMKPEIAAAVFAATPPQILKPIMTQKGVHLIRVEEIIQPELDEQLRVKILSDLFTNWLKQQIAELKIVIQMEDKNIQSEVNEDKVANGN</sequence>
<protein>
    <recommendedName>
        <fullName evidence="2">peptidylprolyl isomerase</fullName>
        <ecNumber evidence="2">5.2.1.8</ecNumber>
    </recommendedName>
</protein>
<dbReference type="EMBL" id="LXQD01000040">
    <property type="protein sequence ID" value="RCJ40847.1"/>
    <property type="molecule type" value="Genomic_DNA"/>
</dbReference>
<evidence type="ECO:0000313" key="9">
    <source>
        <dbReference type="Proteomes" id="UP000252107"/>
    </source>
</evidence>
<dbReference type="InterPro" id="IPR027304">
    <property type="entry name" value="Trigger_fact/SurA_dom_sf"/>
</dbReference>
<reference evidence="8" key="1">
    <citation type="submission" date="2016-04" db="EMBL/GenBank/DDBJ databases">
        <authorList>
            <person name="Tabuchi Yagui T.R."/>
        </authorList>
    </citation>
    <scope>NUCLEOTIDE SEQUENCE [LARGE SCALE GENOMIC DNA]</scope>
    <source>
        <strain evidence="8">NIES-26</strain>
    </source>
</reference>
<dbReference type="PANTHER" id="PTHR47245">
    <property type="entry name" value="PEPTIDYLPROLYL ISOMERASE"/>
    <property type="match status" value="1"/>
</dbReference>
<evidence type="ECO:0000256" key="2">
    <source>
        <dbReference type="ARBA" id="ARBA00013194"/>
    </source>
</evidence>
<dbReference type="Pfam" id="PF00639">
    <property type="entry name" value="Rotamase"/>
    <property type="match status" value="1"/>
</dbReference>
<keyword evidence="4 6" id="KW-0697">Rotamase</keyword>
<evidence type="ECO:0000256" key="4">
    <source>
        <dbReference type="ARBA" id="ARBA00023110"/>
    </source>
</evidence>
<dbReference type="PANTHER" id="PTHR47245:SF1">
    <property type="entry name" value="FOLDASE PROTEIN PRSA"/>
    <property type="match status" value="1"/>
</dbReference>
<gene>
    <name evidence="8" type="ORF">A6770_37265</name>
</gene>
<dbReference type="Gene3D" id="3.10.50.40">
    <property type="match status" value="1"/>
</dbReference>
<evidence type="ECO:0000313" key="8">
    <source>
        <dbReference type="EMBL" id="RCJ40847.1"/>
    </source>
</evidence>
<keyword evidence="5 6" id="KW-0413">Isomerase</keyword>
<organism evidence="8 9">
    <name type="scientific">Nostoc minutum NIES-26</name>
    <dbReference type="NCBI Taxonomy" id="1844469"/>
    <lineage>
        <taxon>Bacteria</taxon>
        <taxon>Bacillati</taxon>
        <taxon>Cyanobacteriota</taxon>
        <taxon>Cyanophyceae</taxon>
        <taxon>Nostocales</taxon>
        <taxon>Nostocaceae</taxon>
        <taxon>Nostoc</taxon>
    </lineage>
</organism>
<dbReference type="InterPro" id="IPR046357">
    <property type="entry name" value="PPIase_dom_sf"/>
</dbReference>
<dbReference type="SUPFAM" id="SSF54534">
    <property type="entry name" value="FKBP-like"/>
    <property type="match status" value="1"/>
</dbReference>
<comment type="caution">
    <text evidence="8">The sequence shown here is derived from an EMBL/GenBank/DDBJ whole genome shotgun (WGS) entry which is preliminary data.</text>
</comment>
<dbReference type="SUPFAM" id="SSF109998">
    <property type="entry name" value="Triger factor/SurA peptide-binding domain-like"/>
    <property type="match status" value="1"/>
</dbReference>
<dbReference type="InterPro" id="IPR050245">
    <property type="entry name" value="PrsA_foldase"/>
</dbReference>
<proteinExistence type="predicted"/>
<evidence type="ECO:0000256" key="1">
    <source>
        <dbReference type="ARBA" id="ARBA00000971"/>
    </source>
</evidence>
<dbReference type="PROSITE" id="PS50198">
    <property type="entry name" value="PPIC_PPIASE_2"/>
    <property type="match status" value="1"/>
</dbReference>
<dbReference type="Proteomes" id="UP000252107">
    <property type="component" value="Unassembled WGS sequence"/>
</dbReference>
<evidence type="ECO:0000256" key="3">
    <source>
        <dbReference type="ARBA" id="ARBA00022729"/>
    </source>
</evidence>
<dbReference type="InterPro" id="IPR000297">
    <property type="entry name" value="PPIase_PpiC"/>
</dbReference>
<dbReference type="EC" id="5.2.1.8" evidence="2"/>
<comment type="catalytic activity">
    <reaction evidence="1">
        <text>[protein]-peptidylproline (omega=180) = [protein]-peptidylproline (omega=0)</text>
        <dbReference type="Rhea" id="RHEA:16237"/>
        <dbReference type="Rhea" id="RHEA-COMP:10747"/>
        <dbReference type="Rhea" id="RHEA-COMP:10748"/>
        <dbReference type="ChEBI" id="CHEBI:83833"/>
        <dbReference type="ChEBI" id="CHEBI:83834"/>
        <dbReference type="EC" id="5.2.1.8"/>
    </reaction>
</comment>
<feature type="domain" description="PpiC" evidence="7">
    <location>
        <begin position="106"/>
        <end position="208"/>
    </location>
</feature>
<name>A0A367RW59_9NOSO</name>
<keyword evidence="9" id="KW-1185">Reference proteome</keyword>
<dbReference type="AlphaFoldDB" id="A0A367RW59"/>
<evidence type="ECO:0000259" key="7">
    <source>
        <dbReference type="PROSITE" id="PS50198"/>
    </source>
</evidence>